<dbReference type="NCBIfam" id="NF041920">
    <property type="entry name" value="DmpI"/>
    <property type="match status" value="1"/>
</dbReference>
<dbReference type="AlphaFoldDB" id="A0AAU0UT54"/>
<organism evidence="3 4">
    <name type="scientific">Metallumcola ferriviriculae</name>
    <dbReference type="NCBI Taxonomy" id="3039180"/>
    <lineage>
        <taxon>Bacteria</taxon>
        <taxon>Bacillati</taxon>
        <taxon>Bacillota</taxon>
        <taxon>Clostridia</taxon>
        <taxon>Neomoorellales</taxon>
        <taxon>Desulfitibacteraceae</taxon>
        <taxon>Metallumcola</taxon>
    </lineage>
</organism>
<proteinExistence type="predicted"/>
<dbReference type="KEGG" id="dbc:MFMK1_003414"/>
<evidence type="ECO:0000259" key="2">
    <source>
        <dbReference type="Pfam" id="PF01361"/>
    </source>
</evidence>
<dbReference type="Proteomes" id="UP001329915">
    <property type="component" value="Chromosome"/>
</dbReference>
<feature type="domain" description="4-oxalocrotonate tautomerase-like" evidence="2">
    <location>
        <begin position="2"/>
        <end position="59"/>
    </location>
</feature>
<protein>
    <submittedName>
        <fullName evidence="3">Tautomerase family protein</fullName>
    </submittedName>
</protein>
<name>A0AAU0UT54_9FIRM</name>
<dbReference type="Pfam" id="PF01361">
    <property type="entry name" value="Tautomerase"/>
    <property type="match status" value="1"/>
</dbReference>
<dbReference type="GO" id="GO:0016853">
    <property type="term" value="F:isomerase activity"/>
    <property type="evidence" value="ECO:0007669"/>
    <property type="project" value="UniProtKB-KW"/>
</dbReference>
<dbReference type="RefSeq" id="WP_366922933.1">
    <property type="nucleotide sequence ID" value="NZ_CP121694.1"/>
</dbReference>
<evidence type="ECO:0000313" key="4">
    <source>
        <dbReference type="Proteomes" id="UP001329915"/>
    </source>
</evidence>
<gene>
    <name evidence="3" type="ORF">MFMK1_003414</name>
</gene>
<accession>A0AAU0UT54</accession>
<keyword evidence="4" id="KW-1185">Reference proteome</keyword>
<reference evidence="3 4" key="1">
    <citation type="submission" date="2023-04" db="EMBL/GenBank/DDBJ databases">
        <authorList>
            <person name="Hsu D."/>
        </authorList>
    </citation>
    <scope>NUCLEOTIDE SEQUENCE [LARGE SCALE GENOMIC DNA]</scope>
    <source>
        <strain evidence="3 4">MK1</strain>
    </source>
</reference>
<sequence>MPIITIDAGKMEKKQKETLIEGFTKTASTTLNIPEQAFVVLIKENDPDNVGTGGVMLSKKQAD</sequence>
<dbReference type="Gene3D" id="3.30.429.10">
    <property type="entry name" value="Macrophage Migration Inhibitory Factor"/>
    <property type="match status" value="1"/>
</dbReference>
<dbReference type="InterPro" id="IPR014347">
    <property type="entry name" value="Tautomerase/MIF_sf"/>
</dbReference>
<dbReference type="EMBL" id="CP121694">
    <property type="protein sequence ID" value="WRO23551.1"/>
    <property type="molecule type" value="Genomic_DNA"/>
</dbReference>
<dbReference type="SUPFAM" id="SSF55331">
    <property type="entry name" value="Tautomerase/MIF"/>
    <property type="match status" value="1"/>
</dbReference>
<keyword evidence="1" id="KW-0413">Isomerase</keyword>
<evidence type="ECO:0000256" key="1">
    <source>
        <dbReference type="ARBA" id="ARBA00023235"/>
    </source>
</evidence>
<dbReference type="InterPro" id="IPR004370">
    <property type="entry name" value="4-OT-like_dom"/>
</dbReference>
<evidence type="ECO:0000313" key="3">
    <source>
        <dbReference type="EMBL" id="WRO23551.1"/>
    </source>
</evidence>